<evidence type="ECO:0000313" key="2">
    <source>
        <dbReference type="Proteomes" id="UP000009045"/>
    </source>
</evidence>
<keyword evidence="1" id="KW-0614">Plasmid</keyword>
<sequence>MQRNETKSELVTDCFNTGNYFFRRRTMAAIGRNYSRKQLLPARVDRWETTDFRQGRGRRNC</sequence>
<gene>
    <name evidence="1" type="primary">orf152</name>
</gene>
<accession>A4KVQ7</accession>
<dbReference type="EMBL" id="EF066650">
    <property type="protein sequence ID" value="ABN47158.1"/>
    <property type="molecule type" value="Genomic_DNA"/>
</dbReference>
<evidence type="ECO:0000313" key="1">
    <source>
        <dbReference type="EMBL" id="ABN47158.1"/>
    </source>
</evidence>
<proteinExistence type="predicted"/>
<reference evidence="1 2" key="1">
    <citation type="journal article" date="2007" name="FEMS Microbiol. Lett.">
        <title>Sequence analysis of the 181-kb accessory plasmid pSmeSM11b, isolated from a dominant Sinorhizobium meliloti strain identified during a long-term field release experiment.</title>
        <authorList>
            <person name="Stiens M."/>
            <person name="Schneiker S."/>
            <person name="Puhler A."/>
            <person name="Schluter A."/>
        </authorList>
    </citation>
    <scope>NUCLEOTIDE SEQUENCE [LARGE SCALE GENOMIC DNA]</scope>
    <source>
        <strain evidence="1 2">SM11</strain>
        <plasmid evidence="2">pSmeSM11b</plasmid>
    </source>
</reference>
<protein>
    <submittedName>
        <fullName evidence="1">Uncharacterized protein</fullName>
    </submittedName>
</protein>
<organism evidence="1 2">
    <name type="scientific">Sinorhizobium meliloti (strain SM11)</name>
    <dbReference type="NCBI Taxonomy" id="707241"/>
    <lineage>
        <taxon>Bacteria</taxon>
        <taxon>Pseudomonadati</taxon>
        <taxon>Pseudomonadota</taxon>
        <taxon>Alphaproteobacteria</taxon>
        <taxon>Hyphomicrobiales</taxon>
        <taxon>Rhizobiaceae</taxon>
        <taxon>Sinorhizobium/Ensifer group</taxon>
        <taxon>Sinorhizobium</taxon>
    </lineage>
</organism>
<geneLocation type="plasmid" evidence="1 2">
    <name>pSmeSM11b</name>
</geneLocation>
<dbReference type="AlphaFoldDB" id="A4KVQ7"/>
<name>A4KVQ7_SINMM</name>
<reference evidence="2" key="2">
    <citation type="journal article" date="2011" name="J. Biotechnol.">
        <title>The complete genome sequence of the dominant Sinorhizobium meliloti field isolate SM11 extends the S. meliloti pan-genome.</title>
        <authorList>
            <person name="Schneiker-Bekel S."/>
            <person name="Wibberg D."/>
            <person name="Bekel T."/>
            <person name="Blom J."/>
            <person name="Linke B."/>
            <person name="Neuweger H."/>
            <person name="Stiens M."/>
            <person name="Vorholter F.J."/>
            <person name="Weidner S."/>
            <person name="Goesmann A."/>
            <person name="Puhler A."/>
            <person name="Schluter A."/>
        </authorList>
    </citation>
    <scope>NUCLEOTIDE SEQUENCE [LARGE SCALE GENOMIC DNA]</scope>
    <source>
        <strain evidence="2">SM11</strain>
        <plasmid evidence="2">pSmeSM11b</plasmid>
    </source>
</reference>
<dbReference type="Proteomes" id="UP000009045">
    <property type="component" value="Plasmid pSmeSM11b"/>
</dbReference>